<dbReference type="GO" id="GO:0046208">
    <property type="term" value="P:spermine catabolic process"/>
    <property type="evidence" value="ECO:0007669"/>
    <property type="project" value="TreeGrafter"/>
</dbReference>
<keyword evidence="3 6" id="KW-0274">FAD</keyword>
<feature type="binding site" evidence="5">
    <location>
        <position position="216"/>
    </location>
    <ligand>
        <name>FAD</name>
        <dbReference type="ChEBI" id="CHEBI:57692"/>
    </ligand>
</feature>
<dbReference type="InterPro" id="IPR002937">
    <property type="entry name" value="Amino_oxidase"/>
</dbReference>
<comment type="similarity">
    <text evidence="6">Belongs to the flavin monoamine oxidase family.</text>
</comment>
<evidence type="ECO:0000256" key="6">
    <source>
        <dbReference type="RuleBase" id="RU362067"/>
    </source>
</evidence>
<dbReference type="Gene3D" id="3.50.50.60">
    <property type="entry name" value="FAD/NAD(P)-binding domain"/>
    <property type="match status" value="1"/>
</dbReference>
<evidence type="ECO:0000256" key="5">
    <source>
        <dbReference type="PIRSR" id="PIRSR601613-1"/>
    </source>
</evidence>
<dbReference type="OrthoDB" id="9986315at2759"/>
<dbReference type="InterPro" id="IPR050281">
    <property type="entry name" value="Flavin_monoamine_oxidase"/>
</dbReference>
<proteinExistence type="inferred from homology"/>
<evidence type="ECO:0000259" key="7">
    <source>
        <dbReference type="Pfam" id="PF01593"/>
    </source>
</evidence>
<dbReference type="EC" id="1.4.3.-" evidence="6"/>
<dbReference type="EMBL" id="RJVU01071502">
    <property type="protein sequence ID" value="ROI46647.1"/>
    <property type="molecule type" value="Genomic_DNA"/>
</dbReference>
<keyword evidence="4 6" id="KW-0560">Oxidoreductase</keyword>
<feature type="domain" description="Amine oxidase" evidence="7">
    <location>
        <begin position="15"/>
        <end position="157"/>
    </location>
</feature>
<dbReference type="PANTHER" id="PTHR10742">
    <property type="entry name" value="FLAVIN MONOAMINE OXIDASE"/>
    <property type="match status" value="1"/>
</dbReference>
<dbReference type="InterPro" id="IPR044884">
    <property type="entry name" value="Ribosomal_mL55_sf"/>
</dbReference>
<dbReference type="GO" id="GO:0005762">
    <property type="term" value="C:mitochondrial large ribosomal subunit"/>
    <property type="evidence" value="ECO:0007669"/>
    <property type="project" value="InterPro"/>
</dbReference>
<dbReference type="PRINTS" id="PR00757">
    <property type="entry name" value="AMINEOXDASEF"/>
</dbReference>
<keyword evidence="2 6" id="KW-0285">Flavoprotein</keyword>
<reference evidence="8 9" key="1">
    <citation type="submission" date="2018-10" db="EMBL/GenBank/DDBJ databases">
        <title>Genome assembly for a Yunnan-Guizhou Plateau 3E fish, Anabarilius grahami (Regan), and its evolutionary and genetic applications.</title>
        <authorList>
            <person name="Jiang W."/>
        </authorList>
    </citation>
    <scope>NUCLEOTIDE SEQUENCE [LARGE SCALE GENOMIC DNA]</scope>
    <source>
        <strain evidence="8">AG-KIZ</strain>
        <tissue evidence="8">Muscle</tissue>
    </source>
</reference>
<gene>
    <name evidence="8" type="ORF">DPX16_7765</name>
</gene>
<keyword evidence="9" id="KW-1185">Reference proteome</keyword>
<dbReference type="Gene3D" id="6.20.130.20">
    <property type="entry name" value="Mitochondrial ribosomal protein L55"/>
    <property type="match status" value="1"/>
</dbReference>
<name>A0A3N0XJI1_ANAGA</name>
<comment type="cofactor">
    <cofactor evidence="1 6">
        <name>FAD</name>
        <dbReference type="ChEBI" id="CHEBI:57692"/>
    </cofactor>
</comment>
<dbReference type="AlphaFoldDB" id="A0A3N0XJI1"/>
<evidence type="ECO:0000256" key="1">
    <source>
        <dbReference type="ARBA" id="ARBA00001974"/>
    </source>
</evidence>
<accession>A0A3N0XJI1</accession>
<dbReference type="PANTHER" id="PTHR10742:SF364">
    <property type="entry name" value="AMINE OXIDASE"/>
    <property type="match status" value="1"/>
</dbReference>
<protein>
    <recommendedName>
        <fullName evidence="6">Amine oxidase</fullName>
        <ecNumber evidence="6">1.4.3.-</ecNumber>
    </recommendedName>
</protein>
<dbReference type="SUPFAM" id="SSF51905">
    <property type="entry name" value="FAD/NAD(P)-binding domain"/>
    <property type="match status" value="1"/>
</dbReference>
<evidence type="ECO:0000313" key="8">
    <source>
        <dbReference type="EMBL" id="ROI46647.1"/>
    </source>
</evidence>
<evidence type="ECO:0000256" key="2">
    <source>
        <dbReference type="ARBA" id="ARBA00022630"/>
    </source>
</evidence>
<dbReference type="Pfam" id="PF01593">
    <property type="entry name" value="Amino_oxidase"/>
    <property type="match status" value="2"/>
</dbReference>
<dbReference type="GO" id="GO:0003735">
    <property type="term" value="F:structural constituent of ribosome"/>
    <property type="evidence" value="ECO:0007669"/>
    <property type="project" value="InterPro"/>
</dbReference>
<feature type="domain" description="Amine oxidase" evidence="7">
    <location>
        <begin position="257"/>
        <end position="332"/>
    </location>
</feature>
<dbReference type="GO" id="GO:0046592">
    <property type="term" value="F:polyamine oxidase activity"/>
    <property type="evidence" value="ECO:0007669"/>
    <property type="project" value="TreeGrafter"/>
</dbReference>
<dbReference type="Pfam" id="PF09776">
    <property type="entry name" value="Mitoc_L55"/>
    <property type="match status" value="1"/>
</dbReference>
<organism evidence="8 9">
    <name type="scientific">Anabarilius grahami</name>
    <name type="common">Kanglang fish</name>
    <name type="synonym">Barilius grahami</name>
    <dbReference type="NCBI Taxonomy" id="495550"/>
    <lineage>
        <taxon>Eukaryota</taxon>
        <taxon>Metazoa</taxon>
        <taxon>Chordata</taxon>
        <taxon>Craniata</taxon>
        <taxon>Vertebrata</taxon>
        <taxon>Euteleostomi</taxon>
        <taxon>Actinopterygii</taxon>
        <taxon>Neopterygii</taxon>
        <taxon>Teleostei</taxon>
        <taxon>Ostariophysi</taxon>
        <taxon>Cypriniformes</taxon>
        <taxon>Xenocyprididae</taxon>
        <taxon>Xenocypridinae</taxon>
        <taxon>Xenocypridinae incertae sedis</taxon>
        <taxon>Anabarilius</taxon>
    </lineage>
</organism>
<evidence type="ECO:0000256" key="3">
    <source>
        <dbReference type="ARBA" id="ARBA00022827"/>
    </source>
</evidence>
<dbReference type="InterPro" id="IPR036188">
    <property type="entry name" value="FAD/NAD-bd_sf"/>
</dbReference>
<evidence type="ECO:0000256" key="4">
    <source>
        <dbReference type="ARBA" id="ARBA00023002"/>
    </source>
</evidence>
<dbReference type="InterPro" id="IPR001613">
    <property type="entry name" value="Flavin_amine_oxidase"/>
</dbReference>
<feature type="binding site" evidence="5">
    <location>
        <begin position="36"/>
        <end position="37"/>
    </location>
    <ligand>
        <name>FAD</name>
        <dbReference type="ChEBI" id="CHEBI:57692"/>
    </ligand>
</feature>
<dbReference type="GO" id="GO:0008131">
    <property type="term" value="F:primary methylamine oxidase activity"/>
    <property type="evidence" value="ECO:0007669"/>
    <property type="project" value="UniProtKB-ARBA"/>
</dbReference>
<evidence type="ECO:0000313" key="9">
    <source>
        <dbReference type="Proteomes" id="UP000281406"/>
    </source>
</evidence>
<comment type="caution">
    <text evidence="8">The sequence shown here is derived from an EMBL/GenBank/DDBJ whole genome shotgun (WGS) entry which is preliminary data.</text>
</comment>
<sequence>MAGRNPSIVVVGAGVAGLSAAKKLKEYGFNDVTVLEASEKVGGRVASATLGNTCVDTGAQYIHGASEKNPVYCLLKKSGVLNQVPEMGTEAFYSNKGHKVDADFARRAYEAGEGIIQYRGFNTGKSLGEHYAEKTQGVIDSLQDDEKTRMQSVFALVGKDMLIDVGASDLHRISLDSWQYYIDMGDSLNIAGFMFQLVDLLLEGFPKECLLLKREVSKIKWDGTFSVAPSPTPPAHDEPLPAHTEAASDEKVRQYPVCVVCENGEEILADHVIVTISLGCLKARASSLFIPSLPTEKMEVIDKLCFGNIAKIFLEYEEAFWENEVGSISLIYEDDTPASVSTNKMQWLKNMQYFSVLRPKERCLQAVVTHRCLQATSTFRTSTFQSDSNRTCVVRFGRQKYQRMYPVLLVRPDGSTINIRHKEPKRIMKMPVDITTLSEEERKIRMRKREPKRAAKQKLEDFEDDFKVDDYSKFWKKK</sequence>
<dbReference type="Gene3D" id="3.90.660.10">
    <property type="match status" value="1"/>
</dbReference>
<dbReference type="Proteomes" id="UP000281406">
    <property type="component" value="Unassembled WGS sequence"/>
</dbReference>
<dbReference type="InterPro" id="IPR018615">
    <property type="entry name" value="Ribosomal_mL55"/>
</dbReference>